<gene>
    <name evidence="1" type="ORF">DA092_01580</name>
</gene>
<name>A0ACD3T408_PHODM</name>
<comment type="caution">
    <text evidence="1">The sequence shown here is derived from an EMBL/GenBank/DDBJ whole genome shotgun (WGS) entry which is preliminary data.</text>
</comment>
<organism evidence="1 2">
    <name type="scientific">Photobacterium damselae</name>
    <dbReference type="NCBI Taxonomy" id="38293"/>
    <lineage>
        <taxon>Bacteria</taxon>
        <taxon>Pseudomonadati</taxon>
        <taxon>Pseudomonadota</taxon>
        <taxon>Gammaproteobacteria</taxon>
        <taxon>Vibrionales</taxon>
        <taxon>Vibrionaceae</taxon>
        <taxon>Photobacterium</taxon>
    </lineage>
</organism>
<reference evidence="1" key="1">
    <citation type="submission" date="2018-03" db="EMBL/GenBank/DDBJ databases">
        <title>Genomic characterization of a polymicrobial infection associated with a disease outbreak in Pacific white shrimp (Litopenaeus vannamei).</title>
        <authorList>
            <person name="Turner J.W."/>
            <person name="Bachand P.T."/>
            <person name="Tallman J."/>
            <person name="Elledge N.C."/>
            <person name="Pinnell L.J."/>
            <person name="Laughlin R.C."/>
            <person name="Zimba P.V."/>
        </authorList>
    </citation>
    <scope>NUCLEOTIDE SEQUENCE</scope>
    <source>
        <strain evidence="1">Hep-2b-22</strain>
    </source>
</reference>
<accession>A0ACD3T408</accession>
<protein>
    <submittedName>
        <fullName evidence="1">LysR family transcriptional regulator</fullName>
    </submittedName>
</protein>
<dbReference type="EMBL" id="PZOJ01000002">
    <property type="protein sequence ID" value="TMX78511.1"/>
    <property type="molecule type" value="Genomic_DNA"/>
</dbReference>
<keyword evidence="2" id="KW-1185">Reference proteome</keyword>
<dbReference type="Proteomes" id="UP000718715">
    <property type="component" value="Unassembled WGS sequence"/>
</dbReference>
<sequence>MDNTLQLGATTQIAYGVFVDISLSRYLPAFISAAETLNFSIAARQLEVTPASVSKSIKNLEQSLHMRLFHRSTHSLTLTSEGEAFYHSIRPIVSQLSNVISDSQFKDQIPAGILRISIPYGFGVRYFLPHISGFCREYPEVELDLRFEDRAVDLVDERIDLAVGNSIKQDSRIIARQLCPLEYTIVASPRYLEENGVPQHPSQLKQHSALCFRSPTSGRVNAWQFQESDGTQFSIDMNAKVTLTNMELIPKLALEGLGIAIVGEWMVREEIEKGKLVEVLKPFVTNGPPLMIYYLSREQLPKKTRVFIDYMLENINF</sequence>
<proteinExistence type="predicted"/>
<evidence type="ECO:0000313" key="2">
    <source>
        <dbReference type="Proteomes" id="UP000718715"/>
    </source>
</evidence>
<evidence type="ECO:0000313" key="1">
    <source>
        <dbReference type="EMBL" id="TMX78511.1"/>
    </source>
</evidence>